<dbReference type="InterPro" id="IPR022357">
    <property type="entry name" value="MIP_CS"/>
</dbReference>
<evidence type="ECO:0000256" key="8">
    <source>
        <dbReference type="RuleBase" id="RU000477"/>
    </source>
</evidence>
<dbReference type="NCBIfam" id="TIGR00861">
    <property type="entry name" value="MIP"/>
    <property type="match status" value="1"/>
</dbReference>
<dbReference type="CDD" id="cd00333">
    <property type="entry name" value="MIP"/>
    <property type="match status" value="1"/>
</dbReference>
<keyword evidence="6 9" id="KW-1133">Transmembrane helix</keyword>
<evidence type="ECO:0000313" key="10">
    <source>
        <dbReference type="EMBL" id="MEX0404962.1"/>
    </source>
</evidence>
<evidence type="ECO:0000256" key="2">
    <source>
        <dbReference type="ARBA" id="ARBA00006175"/>
    </source>
</evidence>
<evidence type="ECO:0000256" key="4">
    <source>
        <dbReference type="ARBA" id="ARBA00022475"/>
    </source>
</evidence>
<evidence type="ECO:0000256" key="5">
    <source>
        <dbReference type="ARBA" id="ARBA00022692"/>
    </source>
</evidence>
<dbReference type="PRINTS" id="PR00783">
    <property type="entry name" value="MINTRINSICP"/>
</dbReference>
<dbReference type="Proteomes" id="UP001556692">
    <property type="component" value="Unassembled WGS sequence"/>
</dbReference>
<dbReference type="PROSITE" id="PS00221">
    <property type="entry name" value="MIP"/>
    <property type="match status" value="1"/>
</dbReference>
<comment type="similarity">
    <text evidence="2 8">Belongs to the MIP/aquaporin (TC 1.A.8) family.</text>
</comment>
<feature type="transmembrane region" description="Helical" evidence="9">
    <location>
        <begin position="36"/>
        <end position="60"/>
    </location>
</feature>
<keyword evidence="11" id="KW-1185">Reference proteome</keyword>
<accession>A0ABV3SDZ7</accession>
<reference evidence="10 11" key="1">
    <citation type="submission" date="2024-05" db="EMBL/GenBank/DDBJ databases">
        <authorList>
            <person name="Jiang F."/>
        </authorList>
    </citation>
    <scope>NUCLEOTIDE SEQUENCE [LARGE SCALE GENOMIC DNA]</scope>
    <source>
        <strain evidence="10 11">LZ166</strain>
    </source>
</reference>
<evidence type="ECO:0000256" key="7">
    <source>
        <dbReference type="ARBA" id="ARBA00023136"/>
    </source>
</evidence>
<evidence type="ECO:0000313" key="11">
    <source>
        <dbReference type="Proteomes" id="UP001556692"/>
    </source>
</evidence>
<dbReference type="PANTHER" id="PTHR19139">
    <property type="entry name" value="AQUAPORIN TRANSPORTER"/>
    <property type="match status" value="1"/>
</dbReference>
<keyword evidence="7 9" id="KW-0472">Membrane</keyword>
<name>A0ABV3SDZ7_9HYPH</name>
<comment type="subcellular location">
    <subcellularLocation>
        <location evidence="1">Cell membrane</location>
        <topology evidence="1">Multi-pass membrane protein</topology>
    </subcellularLocation>
</comment>
<dbReference type="NCBIfam" id="NF003838">
    <property type="entry name" value="PRK05420.1"/>
    <property type="match status" value="1"/>
</dbReference>
<feature type="transmembrane region" description="Helical" evidence="9">
    <location>
        <begin position="127"/>
        <end position="150"/>
    </location>
</feature>
<gene>
    <name evidence="10" type="primary">aqpZ</name>
    <name evidence="10" type="ORF">ABGN05_04715</name>
</gene>
<dbReference type="InterPro" id="IPR000425">
    <property type="entry name" value="MIP"/>
</dbReference>
<dbReference type="InterPro" id="IPR034294">
    <property type="entry name" value="Aquaporin_transptr"/>
</dbReference>
<dbReference type="Gene3D" id="1.20.1080.10">
    <property type="entry name" value="Glycerol uptake facilitator protein"/>
    <property type="match status" value="1"/>
</dbReference>
<evidence type="ECO:0000256" key="6">
    <source>
        <dbReference type="ARBA" id="ARBA00022989"/>
    </source>
</evidence>
<feature type="transmembrane region" description="Helical" evidence="9">
    <location>
        <begin position="198"/>
        <end position="221"/>
    </location>
</feature>
<evidence type="ECO:0000256" key="3">
    <source>
        <dbReference type="ARBA" id="ARBA00022448"/>
    </source>
</evidence>
<keyword evidence="3 8" id="KW-0813">Transport</keyword>
<comment type="caution">
    <text evidence="10">The sequence shown here is derived from an EMBL/GenBank/DDBJ whole genome shotgun (WGS) entry which is preliminary data.</text>
</comment>
<keyword evidence="5 8" id="KW-0812">Transmembrane</keyword>
<evidence type="ECO:0000256" key="1">
    <source>
        <dbReference type="ARBA" id="ARBA00004651"/>
    </source>
</evidence>
<dbReference type="PANTHER" id="PTHR19139:SF199">
    <property type="entry name" value="MIP17260P"/>
    <property type="match status" value="1"/>
</dbReference>
<protein>
    <submittedName>
        <fullName evidence="10">Aquaporin Z</fullName>
    </submittedName>
</protein>
<dbReference type="InterPro" id="IPR023271">
    <property type="entry name" value="Aquaporin-like"/>
</dbReference>
<dbReference type="RefSeq" id="WP_367952821.1">
    <property type="nucleotide sequence ID" value="NZ_JBDPGJ010000001.1"/>
</dbReference>
<organism evidence="10 11">
    <name type="scientific">Aquibium pacificus</name>
    <dbReference type="NCBI Taxonomy" id="3153579"/>
    <lineage>
        <taxon>Bacteria</taxon>
        <taxon>Pseudomonadati</taxon>
        <taxon>Pseudomonadota</taxon>
        <taxon>Alphaproteobacteria</taxon>
        <taxon>Hyphomicrobiales</taxon>
        <taxon>Phyllobacteriaceae</taxon>
        <taxon>Aquibium</taxon>
    </lineage>
</organism>
<proteinExistence type="inferred from homology"/>
<dbReference type="Pfam" id="PF00230">
    <property type="entry name" value="MIP"/>
    <property type="match status" value="1"/>
</dbReference>
<dbReference type="PROSITE" id="PS51257">
    <property type="entry name" value="PROKAR_LIPOPROTEIN"/>
    <property type="match status" value="1"/>
</dbReference>
<keyword evidence="4" id="KW-1003">Cell membrane</keyword>
<sequence>MQKKLAAEFLGTFWLVFGGCGSAVLAAAFPEVGIGLLGVSLAFGLTVLTMAYAVGAISGGHFNPAVSVGMVVAGRMPAGDLAGYVITQVVAAATAGLLLYVIASGKADFAAGGFASNGYGALSPGGYSLLAALLMEVVMTAFFLFIILAVTTPGAPAGFAPISIGLTLALIHLVSIPVTNTSVNPARSTGVALFAETAALGQLWLFWVAPIAGAALGALVWKGLFESRADPAGIVPAE</sequence>
<dbReference type="EMBL" id="JBDPGJ010000001">
    <property type="protein sequence ID" value="MEX0404962.1"/>
    <property type="molecule type" value="Genomic_DNA"/>
</dbReference>
<feature type="transmembrane region" description="Helical" evidence="9">
    <location>
        <begin position="157"/>
        <end position="178"/>
    </location>
</feature>
<evidence type="ECO:0000256" key="9">
    <source>
        <dbReference type="SAM" id="Phobius"/>
    </source>
</evidence>
<feature type="transmembrane region" description="Helical" evidence="9">
    <location>
        <begin position="81"/>
        <end position="103"/>
    </location>
</feature>
<dbReference type="SUPFAM" id="SSF81338">
    <property type="entry name" value="Aquaporin-like"/>
    <property type="match status" value="1"/>
</dbReference>